<gene>
    <name evidence="4" type="ORF">EJN92_02410</name>
</gene>
<dbReference type="SUPFAM" id="SSF53850">
    <property type="entry name" value="Periplasmic binding protein-like II"/>
    <property type="match status" value="1"/>
</dbReference>
<dbReference type="PANTHER" id="PTHR35936">
    <property type="entry name" value="MEMBRANE-BOUND LYTIC MUREIN TRANSGLYCOSYLASE F"/>
    <property type="match status" value="1"/>
</dbReference>
<evidence type="ECO:0000259" key="3">
    <source>
        <dbReference type="SMART" id="SM00062"/>
    </source>
</evidence>
<evidence type="ECO:0000256" key="1">
    <source>
        <dbReference type="ARBA" id="ARBA00022729"/>
    </source>
</evidence>
<evidence type="ECO:0000313" key="5">
    <source>
        <dbReference type="Proteomes" id="UP000275663"/>
    </source>
</evidence>
<sequence>MIMNRKYGPHLYRFKHALLLALLGLIHAHTQARSLSEIIKSKELRVCVVAYHPDFIRAEPENCRGNCKFSGLVFEEIQVFSKFLGPQIQAKFLRLDWDEQFFNKNSEVVRNGIYTPELLASGKCDVYPNNLTRNEWRLKKLDIIYLFPSRMMAIVNKSKQKEYKNLHDLAGKIAAVDKDTSYHTWLGEQNQTGFKENPVKIQIISTHESFVAVDSGKVDFTLADSDLAISATQHELKNSSVSFPVGPTEEIGWGFRKQDRDLQAAAQRFFEDQKERENSEFNQLWKKHFGINLIKFIALVKSTP</sequence>
<organism evidence="4 5">
    <name type="scientific">Undibacterium parvum</name>
    <dbReference type="NCBI Taxonomy" id="401471"/>
    <lineage>
        <taxon>Bacteria</taxon>
        <taxon>Pseudomonadati</taxon>
        <taxon>Pseudomonadota</taxon>
        <taxon>Betaproteobacteria</taxon>
        <taxon>Burkholderiales</taxon>
        <taxon>Oxalobacteraceae</taxon>
        <taxon>Undibacterium</taxon>
    </lineage>
</organism>
<dbReference type="EMBL" id="CP034464">
    <property type="protein sequence ID" value="AZP10966.1"/>
    <property type="molecule type" value="Genomic_DNA"/>
</dbReference>
<dbReference type="PANTHER" id="PTHR35936:SF19">
    <property type="entry name" value="AMINO-ACID-BINDING PROTEIN YXEM-RELATED"/>
    <property type="match status" value="1"/>
</dbReference>
<keyword evidence="1 2" id="KW-0732">Signal</keyword>
<dbReference type="InterPro" id="IPR001638">
    <property type="entry name" value="Solute-binding_3/MltF_N"/>
</dbReference>
<evidence type="ECO:0000256" key="2">
    <source>
        <dbReference type="SAM" id="SignalP"/>
    </source>
</evidence>
<keyword evidence="5" id="KW-1185">Reference proteome</keyword>
<accession>A0A3S9HFT9</accession>
<dbReference type="Gene3D" id="3.40.190.10">
    <property type="entry name" value="Periplasmic binding protein-like II"/>
    <property type="match status" value="2"/>
</dbReference>
<feature type="domain" description="Solute-binding protein family 3/N-terminal" evidence="3">
    <location>
        <begin position="76"/>
        <end position="292"/>
    </location>
</feature>
<evidence type="ECO:0000313" key="4">
    <source>
        <dbReference type="EMBL" id="AZP10966.1"/>
    </source>
</evidence>
<dbReference type="SMART" id="SM00062">
    <property type="entry name" value="PBPb"/>
    <property type="match status" value="1"/>
</dbReference>
<feature type="signal peptide" evidence="2">
    <location>
        <begin position="1"/>
        <end position="32"/>
    </location>
</feature>
<protein>
    <submittedName>
        <fullName evidence="4">Transporter substrate-binding domain-containing protein</fullName>
    </submittedName>
</protein>
<dbReference type="Proteomes" id="UP000275663">
    <property type="component" value="Chromosome"/>
</dbReference>
<dbReference type="KEGG" id="upv:EJN92_02410"/>
<feature type="chain" id="PRO_5019257595" evidence="2">
    <location>
        <begin position="33"/>
        <end position="304"/>
    </location>
</feature>
<reference evidence="4 5" key="1">
    <citation type="journal article" date="2011" name="Int. J. Syst. Evol. Microbiol.">
        <title>Description of Undibacterium oligocarboniphilum sp. nov., isolated from purified water, and Undibacterium pigrum strain CCUG 49012 as the type strain of Undibacterium parvum sp. nov., and emended descriptions of the genus Undibacterium and the species Undibacterium pigrum.</title>
        <authorList>
            <person name="Eder W."/>
            <person name="Wanner G."/>
            <person name="Ludwig W."/>
            <person name="Busse H.J."/>
            <person name="Ziemke-Kageler F."/>
            <person name="Lang E."/>
        </authorList>
    </citation>
    <scope>NUCLEOTIDE SEQUENCE [LARGE SCALE GENOMIC DNA]</scope>
    <source>
        <strain evidence="4 5">DSM 23061</strain>
    </source>
</reference>
<name>A0A3S9HFT9_9BURK</name>
<dbReference type="AlphaFoldDB" id="A0A3S9HFT9"/>
<proteinExistence type="predicted"/>